<dbReference type="GO" id="GO:0034709">
    <property type="term" value="C:methylosome"/>
    <property type="evidence" value="ECO:0007669"/>
    <property type="project" value="TreeGrafter"/>
</dbReference>
<dbReference type="Pfam" id="PF00400">
    <property type="entry name" value="WD40"/>
    <property type="match status" value="1"/>
</dbReference>
<dbReference type="SMART" id="SM00320">
    <property type="entry name" value="WD40"/>
    <property type="match status" value="3"/>
</dbReference>
<dbReference type="PROSITE" id="PS50082">
    <property type="entry name" value="WD_REPEATS_2"/>
    <property type="match status" value="1"/>
</dbReference>
<dbReference type="GO" id="GO:0007309">
    <property type="term" value="P:oocyte axis specification"/>
    <property type="evidence" value="ECO:0007669"/>
    <property type="project" value="TreeGrafter"/>
</dbReference>
<reference evidence="6" key="1">
    <citation type="submission" date="2018-07" db="EMBL/GenBank/DDBJ databases">
        <authorList>
            <person name="Quirk P.G."/>
            <person name="Krulwich T.A."/>
        </authorList>
    </citation>
    <scope>NUCLEOTIDE SEQUENCE</scope>
</reference>
<dbReference type="InterPro" id="IPR052139">
    <property type="entry name" value="Methylosome_Comp_WDR77"/>
</dbReference>
<dbReference type="SUPFAM" id="SSF50978">
    <property type="entry name" value="WD40 repeat-like"/>
    <property type="match status" value="1"/>
</dbReference>
<feature type="repeat" description="WD" evidence="5">
    <location>
        <begin position="158"/>
        <end position="200"/>
    </location>
</feature>
<gene>
    <name evidence="6" type="primary">CSON003223</name>
</gene>
<dbReference type="PANTHER" id="PTHR46853">
    <property type="entry name" value="METHYLOSOME PROTEIN 50"/>
    <property type="match status" value="1"/>
</dbReference>
<dbReference type="Gene3D" id="2.130.10.10">
    <property type="entry name" value="YVTN repeat-like/Quinoprotein amine dehydrogenase"/>
    <property type="match status" value="1"/>
</dbReference>
<protein>
    <submittedName>
        <fullName evidence="6">CSON003223 protein</fullName>
    </submittedName>
</protein>
<evidence type="ECO:0000256" key="4">
    <source>
        <dbReference type="ARBA" id="ARBA00022737"/>
    </source>
</evidence>
<proteinExistence type="predicted"/>
<organism evidence="6">
    <name type="scientific">Culicoides sonorensis</name>
    <name type="common">Biting midge</name>
    <dbReference type="NCBI Taxonomy" id="179676"/>
    <lineage>
        <taxon>Eukaryota</taxon>
        <taxon>Metazoa</taxon>
        <taxon>Ecdysozoa</taxon>
        <taxon>Arthropoda</taxon>
        <taxon>Hexapoda</taxon>
        <taxon>Insecta</taxon>
        <taxon>Pterygota</taxon>
        <taxon>Neoptera</taxon>
        <taxon>Endopterygota</taxon>
        <taxon>Diptera</taxon>
        <taxon>Nematocera</taxon>
        <taxon>Chironomoidea</taxon>
        <taxon>Ceratopogonidae</taxon>
        <taxon>Ceratopogoninae</taxon>
        <taxon>Culicoides</taxon>
        <taxon>Monoculicoides</taxon>
    </lineage>
</organism>
<dbReference type="OMA" id="GGCARLW"/>
<dbReference type="InterPro" id="IPR001680">
    <property type="entry name" value="WD40_rpt"/>
</dbReference>
<dbReference type="EMBL" id="UFQT01000156">
    <property type="protein sequence ID" value="SSX20997.1"/>
    <property type="molecule type" value="Genomic_DNA"/>
</dbReference>
<dbReference type="InterPro" id="IPR019775">
    <property type="entry name" value="WD40_repeat_CS"/>
</dbReference>
<evidence type="ECO:0000313" key="6">
    <source>
        <dbReference type="EMBL" id="SSX20997.1"/>
    </source>
</evidence>
<keyword evidence="2" id="KW-0963">Cytoplasm</keyword>
<dbReference type="PROSITE" id="PS00678">
    <property type="entry name" value="WD_REPEATS_1"/>
    <property type="match status" value="1"/>
</dbReference>
<evidence type="ECO:0000256" key="2">
    <source>
        <dbReference type="ARBA" id="ARBA00022490"/>
    </source>
</evidence>
<evidence type="ECO:0000256" key="1">
    <source>
        <dbReference type="ARBA" id="ARBA00004496"/>
    </source>
</evidence>
<evidence type="ECO:0000256" key="5">
    <source>
        <dbReference type="PROSITE-ProRule" id="PRU00221"/>
    </source>
</evidence>
<keyword evidence="4" id="KW-0677">Repeat</keyword>
<accession>A0A336LXD5</accession>
<comment type="subcellular location">
    <subcellularLocation>
        <location evidence="1">Cytoplasm</location>
    </subcellularLocation>
</comment>
<evidence type="ECO:0000256" key="3">
    <source>
        <dbReference type="ARBA" id="ARBA00022574"/>
    </source>
</evidence>
<dbReference type="InterPro" id="IPR015943">
    <property type="entry name" value="WD40/YVTN_repeat-like_dom_sf"/>
</dbReference>
<dbReference type="InterPro" id="IPR036322">
    <property type="entry name" value="WD40_repeat_dom_sf"/>
</dbReference>
<dbReference type="PANTHER" id="PTHR46853:SF1">
    <property type="entry name" value="METHYLOSOME PROTEIN 50"/>
    <property type="match status" value="1"/>
</dbReference>
<keyword evidence="3 5" id="KW-0853">WD repeat</keyword>
<dbReference type="AlphaFoldDB" id="A0A336LXD5"/>
<sequence length="365" mass="41658">MSKQERIDLVSAFQIPHDYNPPRTYEEQQKSTYYPNFNTAEYRQKPVEIEVKLLPFFQCITRNSEGTIVLGTNDYSGRIWNGTMFAYDDIDEESPNLYEKEVAFSSYVDSSVTDLKFVDDSTILLSESDGGMSICSTRSVMRQSKNQSKYCLFIIGTKKEHKTAINCVDVFEKAKQKAVSADSDGCVKIWDLTNSDLVATNTLGFAHTEMINDISTSLENVDCFVTASNDKSLLLWDLRHPRPASALLEPHPYQIKAVKHLNENQLLVGDKAGIVSLVDKKMPNKIIIDKEIHSRSLHKFFIQGSNVITITDSKRLQVYKMEQNDMVNILDITEAPNFLRSATWINDSEFYVIGWCEFMKKYAIQ</sequence>
<dbReference type="VEuPathDB" id="VectorBase:CSON003223"/>
<name>A0A336LXD5_CULSO</name>